<dbReference type="Gene3D" id="2.40.128.20">
    <property type="match status" value="1"/>
</dbReference>
<name>A0A1J1ITE9_9DIPT</name>
<accession>A0A1J1ITE9</accession>
<evidence type="ECO:0000256" key="1">
    <source>
        <dbReference type="ARBA" id="ARBA00008390"/>
    </source>
</evidence>
<keyword evidence="3" id="KW-1185">Reference proteome</keyword>
<proteinExistence type="inferred from homology"/>
<dbReference type="GO" id="GO:0008289">
    <property type="term" value="F:lipid binding"/>
    <property type="evidence" value="ECO:0007669"/>
    <property type="project" value="InterPro"/>
</dbReference>
<gene>
    <name evidence="2" type="ORF">CLUMA_CG015416</name>
</gene>
<dbReference type="InterPro" id="IPR031259">
    <property type="entry name" value="ILBP"/>
</dbReference>
<dbReference type="Proteomes" id="UP000183832">
    <property type="component" value="Unassembled WGS sequence"/>
</dbReference>
<dbReference type="EMBL" id="CVRI01000057">
    <property type="protein sequence ID" value="CRL02382.1"/>
    <property type="molecule type" value="Genomic_DNA"/>
</dbReference>
<dbReference type="PANTHER" id="PTHR11955">
    <property type="entry name" value="FATTY ACID BINDING PROTEIN"/>
    <property type="match status" value="1"/>
</dbReference>
<comment type="similarity">
    <text evidence="1">Belongs to the calycin superfamily. Fatty-acid binding protein (FABP) family.</text>
</comment>
<evidence type="ECO:0000313" key="2">
    <source>
        <dbReference type="EMBL" id="CRL02382.1"/>
    </source>
</evidence>
<dbReference type="InterPro" id="IPR012674">
    <property type="entry name" value="Calycin"/>
</dbReference>
<reference evidence="2 3" key="1">
    <citation type="submission" date="2015-04" db="EMBL/GenBank/DDBJ databases">
        <authorList>
            <person name="Syromyatnikov M.Y."/>
            <person name="Popov V.N."/>
        </authorList>
    </citation>
    <scope>NUCLEOTIDE SEQUENCE [LARGE SCALE GENOMIC DNA]</scope>
</reference>
<dbReference type="OrthoDB" id="354351at2759"/>
<sequence length="140" mass="16344">MDKFLNIKYTLHRQDEYFDDYLASIGLNYIQRKLAKTIPASVEIVKLNENEYSFNTILPFKTHQQRFVPGEEIEQTTVDGRKVKNIFTIEGNKLIEHQFEPNRQVSIIREFTDKEMAGKTTVGNSFGEVTNKHWSKAQES</sequence>
<evidence type="ECO:0000313" key="3">
    <source>
        <dbReference type="Proteomes" id="UP000183832"/>
    </source>
</evidence>
<dbReference type="AlphaFoldDB" id="A0A1J1ITE9"/>
<dbReference type="SUPFAM" id="SSF50814">
    <property type="entry name" value="Lipocalins"/>
    <property type="match status" value="1"/>
</dbReference>
<dbReference type="STRING" id="568069.A0A1J1ITE9"/>
<protein>
    <submittedName>
        <fullName evidence="2">CLUMA_CG015416, isoform A</fullName>
    </submittedName>
</protein>
<organism evidence="2 3">
    <name type="scientific">Clunio marinus</name>
    <dbReference type="NCBI Taxonomy" id="568069"/>
    <lineage>
        <taxon>Eukaryota</taxon>
        <taxon>Metazoa</taxon>
        <taxon>Ecdysozoa</taxon>
        <taxon>Arthropoda</taxon>
        <taxon>Hexapoda</taxon>
        <taxon>Insecta</taxon>
        <taxon>Pterygota</taxon>
        <taxon>Neoptera</taxon>
        <taxon>Endopterygota</taxon>
        <taxon>Diptera</taxon>
        <taxon>Nematocera</taxon>
        <taxon>Chironomoidea</taxon>
        <taxon>Chironomidae</taxon>
        <taxon>Clunio</taxon>
    </lineage>
</organism>